<dbReference type="Pfam" id="PF05930">
    <property type="entry name" value="Phage_AlpA"/>
    <property type="match status" value="1"/>
</dbReference>
<comment type="caution">
    <text evidence="2">The sequence shown here is derived from an EMBL/GenBank/DDBJ whole genome shotgun (WGS) entry which is preliminary data.</text>
</comment>
<reference evidence="2 3" key="1">
    <citation type="submission" date="2020-04" db="EMBL/GenBank/DDBJ databases">
        <title>Description of novel Gluconacetobacter.</title>
        <authorList>
            <person name="Sombolestani A."/>
        </authorList>
    </citation>
    <scope>NUCLEOTIDE SEQUENCE [LARGE SCALE GENOMIC DNA]</scope>
    <source>
        <strain evidence="2 3">LMG 19747</strain>
    </source>
</reference>
<feature type="region of interest" description="Disordered" evidence="1">
    <location>
        <begin position="1"/>
        <end position="28"/>
    </location>
</feature>
<sequence length="84" mass="9892">MKSIRKFHRASGKDRNVREGTSSPERRVLRRSEVEIKTGFKRAHIYKLMKAGTFPRPIRIGIRAVGWDSDEIDRWIVARLKERS</sequence>
<evidence type="ECO:0000256" key="1">
    <source>
        <dbReference type="SAM" id="MobiDB-lite"/>
    </source>
</evidence>
<dbReference type="InterPro" id="IPR010260">
    <property type="entry name" value="AlpA"/>
</dbReference>
<evidence type="ECO:0000313" key="3">
    <source>
        <dbReference type="Proteomes" id="UP000589085"/>
    </source>
</evidence>
<dbReference type="EMBL" id="JABEQJ010000039">
    <property type="protein sequence ID" value="MBB2162485.1"/>
    <property type="molecule type" value="Genomic_DNA"/>
</dbReference>
<accession>A0A7W4IGJ3</accession>
<dbReference type="Gene3D" id="1.10.238.160">
    <property type="match status" value="1"/>
</dbReference>
<dbReference type="PANTHER" id="PTHR36154:SF1">
    <property type="entry name" value="DNA-BINDING TRANSCRIPTIONAL ACTIVATOR ALPA"/>
    <property type="match status" value="1"/>
</dbReference>
<dbReference type="Proteomes" id="UP000589085">
    <property type="component" value="Unassembled WGS sequence"/>
</dbReference>
<dbReference type="AlphaFoldDB" id="A0A7W4IGJ3"/>
<dbReference type="InterPro" id="IPR052931">
    <property type="entry name" value="Prophage_regulatory_activator"/>
</dbReference>
<name>A0A7W4IGJ3_9PROT</name>
<organism evidence="2 3">
    <name type="scientific">Gluconacetobacter sacchari</name>
    <dbReference type="NCBI Taxonomy" id="92759"/>
    <lineage>
        <taxon>Bacteria</taxon>
        <taxon>Pseudomonadati</taxon>
        <taxon>Pseudomonadota</taxon>
        <taxon>Alphaproteobacteria</taxon>
        <taxon>Acetobacterales</taxon>
        <taxon>Acetobacteraceae</taxon>
        <taxon>Gluconacetobacter</taxon>
    </lineage>
</organism>
<evidence type="ECO:0000313" key="2">
    <source>
        <dbReference type="EMBL" id="MBB2162485.1"/>
    </source>
</evidence>
<proteinExistence type="predicted"/>
<dbReference type="PANTHER" id="PTHR36154">
    <property type="entry name" value="DNA-BINDING TRANSCRIPTIONAL ACTIVATOR ALPA"/>
    <property type="match status" value="1"/>
</dbReference>
<gene>
    <name evidence="2" type="ORF">HLH48_20410</name>
</gene>
<protein>
    <submittedName>
        <fullName evidence="2">AlpA family phage regulatory protein</fullName>
    </submittedName>
</protein>
<feature type="compositionally biased region" description="Basic residues" evidence="1">
    <location>
        <begin position="1"/>
        <end position="10"/>
    </location>
</feature>
<feature type="compositionally biased region" description="Basic and acidic residues" evidence="1">
    <location>
        <begin position="11"/>
        <end position="28"/>
    </location>
</feature>